<dbReference type="GO" id="GO:0006307">
    <property type="term" value="P:DNA alkylation repair"/>
    <property type="evidence" value="ECO:0007669"/>
    <property type="project" value="TreeGrafter"/>
</dbReference>
<sequence>MLDHLPTESPIPLVKPPLTRFPPLWAQSRQEICESFEWFRSYQGGVYRNSGTVKGYFLSGFSAQRDCFEFGGKFIVSHGGGKAESTYSHNGHTLHKSADDQRAHDMSVRALIENYRTGQPLVLLIDDKYVHFPFDLGSRDVYMAVLGTRISVTSWTSTAYSRPSKSHPSGKVVRYKFAFQWCEDQGQPWWFEEDSKGASRRCPSYSNSQARRVSWGLPLKPTNIYFQCFACSDESPRVYAQDWACLNPMCPMFWVAPSGSPLPEQLNYNSEFISLIDSRPLPRSFRDSLIPKPPVLAPQGGVTTTYACSRGWHCQKCGRLSCRSAWEHYECPNCKVRLTPRQESTRCQRGYSTMETSPMQRGTAGHLSCPTTGNSRSPAGLLLTHAAPRGKIHLIQSNALVHIQADRIFEAYQQQAFDGTLLFRRWPLRSNPKVRGPLLTNYFSQNSGETYRYVGGADNTVPFDRAPGAVVQARGLIQKRIREALEEAYEFNEVLSAAYMQQQKMAFHSDSEKGLGPVVAGLSMGSPALMHFRLLSKHAPRDEQRTTAMTVVLRHGDVLVMEGAGVQEFYEYTCFKIPYNFRIAATARWITPDHS</sequence>
<dbReference type="Gene3D" id="2.60.120.590">
    <property type="entry name" value="Alpha-ketoglutarate-dependent dioxygenase AlkB-like"/>
    <property type="match status" value="1"/>
</dbReference>
<dbReference type="GO" id="GO:0008198">
    <property type="term" value="F:ferrous iron binding"/>
    <property type="evidence" value="ECO:0007669"/>
    <property type="project" value="TreeGrafter"/>
</dbReference>
<name>A0AAD6VQM9_9AGAR</name>
<accession>A0AAD6VQM9</accession>
<feature type="region of interest" description="Disordered" evidence="2">
    <location>
        <begin position="351"/>
        <end position="371"/>
    </location>
</feature>
<dbReference type="PANTHER" id="PTHR31573">
    <property type="entry name" value="ALPHA-KETOGLUTARATE-DEPENDENT DIOXYGENASE ALKB HOMOLOG 2"/>
    <property type="match status" value="1"/>
</dbReference>
<dbReference type="Pfam" id="PF13532">
    <property type="entry name" value="2OG-FeII_Oxy_2"/>
    <property type="match status" value="1"/>
</dbReference>
<dbReference type="SUPFAM" id="SSF51197">
    <property type="entry name" value="Clavaminate synthase-like"/>
    <property type="match status" value="1"/>
</dbReference>
<dbReference type="PANTHER" id="PTHR31573:SF4">
    <property type="entry name" value="FE2OG DIOXYGENASE DOMAIN-CONTAINING PROTEIN"/>
    <property type="match status" value="1"/>
</dbReference>
<organism evidence="4 5">
    <name type="scientific">Mycena pura</name>
    <dbReference type="NCBI Taxonomy" id="153505"/>
    <lineage>
        <taxon>Eukaryota</taxon>
        <taxon>Fungi</taxon>
        <taxon>Dikarya</taxon>
        <taxon>Basidiomycota</taxon>
        <taxon>Agaricomycotina</taxon>
        <taxon>Agaricomycetes</taxon>
        <taxon>Agaricomycetidae</taxon>
        <taxon>Agaricales</taxon>
        <taxon>Marasmiineae</taxon>
        <taxon>Mycenaceae</taxon>
        <taxon>Mycena</taxon>
    </lineage>
</organism>
<dbReference type="Proteomes" id="UP001219525">
    <property type="component" value="Unassembled WGS sequence"/>
</dbReference>
<feature type="binding site" evidence="1">
    <location>
        <position position="499"/>
    </location>
    <ligand>
        <name>2-oxoglutarate</name>
        <dbReference type="ChEBI" id="CHEBI:16810"/>
    </ligand>
</feature>
<keyword evidence="5" id="KW-1185">Reference proteome</keyword>
<reference evidence="4" key="1">
    <citation type="submission" date="2023-03" db="EMBL/GenBank/DDBJ databases">
        <title>Massive genome expansion in bonnet fungi (Mycena s.s.) driven by repeated elements and novel gene families across ecological guilds.</title>
        <authorList>
            <consortium name="Lawrence Berkeley National Laboratory"/>
            <person name="Harder C.B."/>
            <person name="Miyauchi S."/>
            <person name="Viragh M."/>
            <person name="Kuo A."/>
            <person name="Thoen E."/>
            <person name="Andreopoulos B."/>
            <person name="Lu D."/>
            <person name="Skrede I."/>
            <person name="Drula E."/>
            <person name="Henrissat B."/>
            <person name="Morin E."/>
            <person name="Kohler A."/>
            <person name="Barry K."/>
            <person name="LaButti K."/>
            <person name="Morin E."/>
            <person name="Salamov A."/>
            <person name="Lipzen A."/>
            <person name="Mereny Z."/>
            <person name="Hegedus B."/>
            <person name="Baldrian P."/>
            <person name="Stursova M."/>
            <person name="Weitz H."/>
            <person name="Taylor A."/>
            <person name="Grigoriev I.V."/>
            <person name="Nagy L.G."/>
            <person name="Martin F."/>
            <person name="Kauserud H."/>
        </authorList>
    </citation>
    <scope>NUCLEOTIDE SEQUENCE</scope>
    <source>
        <strain evidence="4">9144</strain>
    </source>
</reference>
<evidence type="ECO:0000256" key="2">
    <source>
        <dbReference type="SAM" id="MobiDB-lite"/>
    </source>
</evidence>
<feature type="compositionally biased region" description="Polar residues" evidence="2">
    <location>
        <begin position="351"/>
        <end position="360"/>
    </location>
</feature>
<proteinExistence type="predicted"/>
<gene>
    <name evidence="4" type="ORF">GGX14DRAFT_358383</name>
</gene>
<dbReference type="InterPro" id="IPR027450">
    <property type="entry name" value="AlkB-like"/>
</dbReference>
<evidence type="ECO:0000256" key="1">
    <source>
        <dbReference type="PIRSR" id="PIRSR632852-1"/>
    </source>
</evidence>
<evidence type="ECO:0000259" key="3">
    <source>
        <dbReference type="Pfam" id="PF13532"/>
    </source>
</evidence>
<protein>
    <recommendedName>
        <fullName evidence="3">Alpha-ketoglutarate-dependent dioxygenase AlkB-like domain-containing protein</fullName>
    </recommendedName>
</protein>
<dbReference type="EMBL" id="JARJCW010000014">
    <property type="protein sequence ID" value="KAJ7217321.1"/>
    <property type="molecule type" value="Genomic_DNA"/>
</dbReference>
<dbReference type="InterPro" id="IPR032852">
    <property type="entry name" value="ALKBH2"/>
</dbReference>
<feature type="binding site" evidence="1">
    <location>
        <position position="508"/>
    </location>
    <ligand>
        <name>2-oxoglutarate</name>
        <dbReference type="ChEBI" id="CHEBI:16810"/>
    </ligand>
</feature>
<dbReference type="GO" id="GO:0051747">
    <property type="term" value="F:cytosine C-5 DNA demethylase activity"/>
    <property type="evidence" value="ECO:0007669"/>
    <property type="project" value="TreeGrafter"/>
</dbReference>
<evidence type="ECO:0000313" key="4">
    <source>
        <dbReference type="EMBL" id="KAJ7217321.1"/>
    </source>
</evidence>
<dbReference type="GO" id="GO:0035516">
    <property type="term" value="F:broad specificity oxidative DNA demethylase activity"/>
    <property type="evidence" value="ECO:0007669"/>
    <property type="project" value="TreeGrafter"/>
</dbReference>
<dbReference type="AlphaFoldDB" id="A0AAD6VQM9"/>
<comment type="caution">
    <text evidence="4">The sequence shown here is derived from an EMBL/GenBank/DDBJ whole genome shotgun (WGS) entry which is preliminary data.</text>
</comment>
<feature type="domain" description="Alpha-ketoglutarate-dependent dioxygenase AlkB-like" evidence="3">
    <location>
        <begin position="446"/>
        <end position="570"/>
    </location>
</feature>
<dbReference type="InterPro" id="IPR037151">
    <property type="entry name" value="AlkB-like_sf"/>
</dbReference>
<evidence type="ECO:0000313" key="5">
    <source>
        <dbReference type="Proteomes" id="UP001219525"/>
    </source>
</evidence>